<dbReference type="AlphaFoldDB" id="A0A3B1BXH7"/>
<gene>
    <name evidence="2" type="ORF">MNBD_NITROSPINAE04-471</name>
</gene>
<dbReference type="Pfam" id="PF03795">
    <property type="entry name" value="YCII"/>
    <property type="match status" value="1"/>
</dbReference>
<evidence type="ECO:0000313" key="2">
    <source>
        <dbReference type="EMBL" id="VAX20502.1"/>
    </source>
</evidence>
<dbReference type="InterPro" id="IPR011008">
    <property type="entry name" value="Dimeric_a/b-barrel"/>
</dbReference>
<accession>A0A3B1BXH7</accession>
<protein>
    <recommendedName>
        <fullName evidence="1">YCII-related domain-containing protein</fullName>
    </recommendedName>
</protein>
<name>A0A3B1BXH7_9ZZZZ</name>
<feature type="domain" description="YCII-related" evidence="1">
    <location>
        <begin position="16"/>
        <end position="83"/>
    </location>
</feature>
<dbReference type="Gene3D" id="3.30.70.1060">
    <property type="entry name" value="Dimeric alpha+beta barrel"/>
    <property type="match status" value="1"/>
</dbReference>
<organism evidence="2">
    <name type="scientific">hydrothermal vent metagenome</name>
    <dbReference type="NCBI Taxonomy" id="652676"/>
    <lineage>
        <taxon>unclassified sequences</taxon>
        <taxon>metagenomes</taxon>
        <taxon>ecological metagenomes</taxon>
    </lineage>
</organism>
<dbReference type="EMBL" id="UOGA01000179">
    <property type="protein sequence ID" value="VAX20502.1"/>
    <property type="molecule type" value="Genomic_DNA"/>
</dbReference>
<evidence type="ECO:0000259" key="1">
    <source>
        <dbReference type="Pfam" id="PF03795"/>
    </source>
</evidence>
<sequence length="86" mass="9821">MNSRFAYFYFMKNEPEKIGGSVGAHVAYWKELELIGYTGGPFSDKSGGLITFKAENLAEVEKIVSNDPFVRSGLIERKWIKEWLVE</sequence>
<dbReference type="InterPro" id="IPR005545">
    <property type="entry name" value="YCII"/>
</dbReference>
<proteinExistence type="predicted"/>
<dbReference type="SUPFAM" id="SSF54909">
    <property type="entry name" value="Dimeric alpha+beta barrel"/>
    <property type="match status" value="1"/>
</dbReference>
<reference evidence="2" key="1">
    <citation type="submission" date="2018-06" db="EMBL/GenBank/DDBJ databases">
        <authorList>
            <person name="Zhirakovskaya E."/>
        </authorList>
    </citation>
    <scope>NUCLEOTIDE SEQUENCE</scope>
</reference>